<evidence type="ECO:0000256" key="3">
    <source>
        <dbReference type="ARBA" id="ARBA00012483"/>
    </source>
</evidence>
<dbReference type="Gene3D" id="3.30.40.10">
    <property type="entry name" value="Zinc/RING finger domain, C3HC4 (zinc finger)"/>
    <property type="match status" value="1"/>
</dbReference>
<sequence length="286" mass="31934">MFVSYLPRNDFNITIIIPFFQTYPPPPPPPQQQRDLSQLVSTWICVVGSILLFLFLVVFLYLYFTQPRRSSASEAASSSTNRQEDDEEVGHRDHSGDHHVWRITTLGLHRSAIDSIKVVGFKKGAGIIDGTECSVCLNEFEEDESLRVLPNCNHSFHINCIDTWLLSHKNCPLCRSPILLTQPRHQGTETNHPHQSDSGLSNDLNGEGESSGSRNRNVLARAQSDLANHCGSKSVETVRRSLSIGGSSSLNFYTSFSANFFSSSRRLRNQDQVLPIRMPSVSDSTA</sequence>
<feature type="region of interest" description="Disordered" evidence="10">
    <location>
        <begin position="184"/>
        <end position="214"/>
    </location>
</feature>
<keyword evidence="11" id="KW-1133">Transmembrane helix</keyword>
<gene>
    <name evidence="13" type="ORF">MERR_LOCUS14418</name>
</gene>
<evidence type="ECO:0000259" key="12">
    <source>
        <dbReference type="PROSITE" id="PS50089"/>
    </source>
</evidence>
<dbReference type="Pfam" id="PF13639">
    <property type="entry name" value="zf-RING_2"/>
    <property type="match status" value="1"/>
</dbReference>
<dbReference type="UniPathway" id="UPA00143"/>
<organism evidence="13 14">
    <name type="scientific">Microthlaspi erraticum</name>
    <dbReference type="NCBI Taxonomy" id="1685480"/>
    <lineage>
        <taxon>Eukaryota</taxon>
        <taxon>Viridiplantae</taxon>
        <taxon>Streptophyta</taxon>
        <taxon>Embryophyta</taxon>
        <taxon>Tracheophyta</taxon>
        <taxon>Spermatophyta</taxon>
        <taxon>Magnoliopsida</taxon>
        <taxon>eudicotyledons</taxon>
        <taxon>Gunneridae</taxon>
        <taxon>Pentapetalae</taxon>
        <taxon>rosids</taxon>
        <taxon>malvids</taxon>
        <taxon>Brassicales</taxon>
        <taxon>Brassicaceae</taxon>
        <taxon>Coluteocarpeae</taxon>
        <taxon>Microthlaspi</taxon>
    </lineage>
</organism>
<keyword evidence="5" id="KW-0479">Metal-binding</keyword>
<keyword evidence="14" id="KW-1185">Reference proteome</keyword>
<dbReference type="PANTHER" id="PTHR46913:SF19">
    <property type="entry name" value="RING-TYPE E3 UBIQUITIN TRANSFERASE"/>
    <property type="match status" value="1"/>
</dbReference>
<dbReference type="PROSITE" id="PS50089">
    <property type="entry name" value="ZF_RING_2"/>
    <property type="match status" value="1"/>
</dbReference>
<dbReference type="EMBL" id="CACVBM020001052">
    <property type="protein sequence ID" value="CAA7027183.1"/>
    <property type="molecule type" value="Genomic_DNA"/>
</dbReference>
<dbReference type="SMART" id="SM00184">
    <property type="entry name" value="RING"/>
    <property type="match status" value="1"/>
</dbReference>
<keyword evidence="11" id="KW-0812">Transmembrane</keyword>
<dbReference type="EC" id="2.3.2.27" evidence="3"/>
<evidence type="ECO:0000256" key="5">
    <source>
        <dbReference type="ARBA" id="ARBA00022723"/>
    </source>
</evidence>
<keyword evidence="4" id="KW-0808">Transferase</keyword>
<dbReference type="Proteomes" id="UP000467841">
    <property type="component" value="Unassembled WGS sequence"/>
</dbReference>
<keyword evidence="7" id="KW-0833">Ubl conjugation pathway</keyword>
<accession>A0A6D2IQ06</accession>
<evidence type="ECO:0000256" key="4">
    <source>
        <dbReference type="ARBA" id="ARBA00022679"/>
    </source>
</evidence>
<proteinExistence type="predicted"/>
<keyword evidence="8" id="KW-0862">Zinc</keyword>
<dbReference type="InterPro" id="IPR013083">
    <property type="entry name" value="Znf_RING/FYVE/PHD"/>
</dbReference>
<keyword evidence="11" id="KW-0472">Membrane</keyword>
<evidence type="ECO:0000256" key="7">
    <source>
        <dbReference type="ARBA" id="ARBA00022786"/>
    </source>
</evidence>
<evidence type="ECO:0000256" key="2">
    <source>
        <dbReference type="ARBA" id="ARBA00004906"/>
    </source>
</evidence>
<dbReference type="OrthoDB" id="9984778at2759"/>
<protein>
    <recommendedName>
        <fullName evidence="3">RING-type E3 ubiquitin transferase</fullName>
        <ecNumber evidence="3">2.3.2.27</ecNumber>
    </recommendedName>
</protein>
<feature type="compositionally biased region" description="Polar residues" evidence="10">
    <location>
        <begin position="196"/>
        <end position="214"/>
    </location>
</feature>
<evidence type="ECO:0000256" key="6">
    <source>
        <dbReference type="ARBA" id="ARBA00022771"/>
    </source>
</evidence>
<name>A0A6D2IQ06_9BRAS</name>
<feature type="region of interest" description="Disordered" evidence="10">
    <location>
        <begin position="73"/>
        <end position="95"/>
    </location>
</feature>
<dbReference type="PANTHER" id="PTHR46913">
    <property type="entry name" value="RING-H2 FINGER PROTEIN ATL16"/>
    <property type="match status" value="1"/>
</dbReference>
<evidence type="ECO:0000256" key="8">
    <source>
        <dbReference type="ARBA" id="ARBA00022833"/>
    </source>
</evidence>
<dbReference type="AlphaFoldDB" id="A0A6D2IQ06"/>
<comment type="pathway">
    <text evidence="2">Protein modification; protein ubiquitination.</text>
</comment>
<dbReference type="GO" id="GO:0008270">
    <property type="term" value="F:zinc ion binding"/>
    <property type="evidence" value="ECO:0007669"/>
    <property type="project" value="UniProtKB-KW"/>
</dbReference>
<dbReference type="CDD" id="cd16461">
    <property type="entry name" value="RING-H2_EL5-like"/>
    <property type="match status" value="1"/>
</dbReference>
<dbReference type="GO" id="GO:0016567">
    <property type="term" value="P:protein ubiquitination"/>
    <property type="evidence" value="ECO:0007669"/>
    <property type="project" value="UniProtKB-UniPathway"/>
</dbReference>
<feature type="transmembrane region" description="Helical" evidence="11">
    <location>
        <begin position="40"/>
        <end position="64"/>
    </location>
</feature>
<comment type="caution">
    <text evidence="13">The sequence shown here is derived from an EMBL/GenBank/DDBJ whole genome shotgun (WGS) entry which is preliminary data.</text>
</comment>
<evidence type="ECO:0000256" key="1">
    <source>
        <dbReference type="ARBA" id="ARBA00000900"/>
    </source>
</evidence>
<feature type="domain" description="RING-type" evidence="12">
    <location>
        <begin position="133"/>
        <end position="175"/>
    </location>
</feature>
<comment type="catalytic activity">
    <reaction evidence="1">
        <text>S-ubiquitinyl-[E2 ubiquitin-conjugating enzyme]-L-cysteine + [acceptor protein]-L-lysine = [E2 ubiquitin-conjugating enzyme]-L-cysteine + N(6)-ubiquitinyl-[acceptor protein]-L-lysine.</text>
        <dbReference type="EC" id="2.3.2.27"/>
    </reaction>
</comment>
<evidence type="ECO:0000313" key="13">
    <source>
        <dbReference type="EMBL" id="CAA7027183.1"/>
    </source>
</evidence>
<evidence type="ECO:0000313" key="14">
    <source>
        <dbReference type="Proteomes" id="UP000467841"/>
    </source>
</evidence>
<dbReference type="InterPro" id="IPR044600">
    <property type="entry name" value="ATL1/ATL16-like"/>
</dbReference>
<reference evidence="13" key="1">
    <citation type="submission" date="2020-01" db="EMBL/GenBank/DDBJ databases">
        <authorList>
            <person name="Mishra B."/>
        </authorList>
    </citation>
    <scope>NUCLEOTIDE SEQUENCE [LARGE SCALE GENOMIC DNA]</scope>
</reference>
<dbReference type="GO" id="GO:0061630">
    <property type="term" value="F:ubiquitin protein ligase activity"/>
    <property type="evidence" value="ECO:0007669"/>
    <property type="project" value="UniProtKB-EC"/>
</dbReference>
<evidence type="ECO:0000256" key="9">
    <source>
        <dbReference type="PROSITE-ProRule" id="PRU00175"/>
    </source>
</evidence>
<dbReference type="SUPFAM" id="SSF57850">
    <property type="entry name" value="RING/U-box"/>
    <property type="match status" value="1"/>
</dbReference>
<evidence type="ECO:0000256" key="11">
    <source>
        <dbReference type="SAM" id="Phobius"/>
    </source>
</evidence>
<evidence type="ECO:0000256" key="10">
    <source>
        <dbReference type="SAM" id="MobiDB-lite"/>
    </source>
</evidence>
<dbReference type="InterPro" id="IPR001841">
    <property type="entry name" value="Znf_RING"/>
</dbReference>
<keyword evidence="6 9" id="KW-0863">Zinc-finger</keyword>